<dbReference type="Proteomes" id="UP001500843">
    <property type="component" value="Unassembled WGS sequence"/>
</dbReference>
<protein>
    <recommendedName>
        <fullName evidence="3">XRE family transcriptional regulator</fullName>
    </recommendedName>
</protein>
<accession>A0ABP8Y4K5</accession>
<evidence type="ECO:0000313" key="1">
    <source>
        <dbReference type="EMBL" id="GAA4720719.1"/>
    </source>
</evidence>
<sequence>MRREREARGWSQARAVGNLRAVYARSAGKEPPSGESLVRQWKEWESGRVTPRTWAPHIAMVFGTVTADLFPPAAPAGETSLLLEAGMDTAELIARLQRSSITDATVTAVEVTVERLCTEYRYRETRELRAEGLAWLGRITRLFDERLSFAQHRDLLSLAGRLALLVGCVEYDAGQHVAAEATRRYALDLANEVDDHHVGGWAHEMSAWFALTSGDLHRVVAAAEHGIEVAGARGVSAQLAAQAAKAWARLGNDHQVELSLERGRTVLEALPMPSNPDDHFVVDPAKQTYYEMDVHRNVGNDDRAVLYAEEVLRAGVRPDGVERSPMRNAEARITLAVAAARAGDADAALDYGIEALTGDRRSVPSLALVAHELTREFDRANLSHDPRARTYADALTDISN</sequence>
<gene>
    <name evidence="1" type="ORF">GCM10023198_50810</name>
</gene>
<organism evidence="1 2">
    <name type="scientific">Promicromonospora umidemergens</name>
    <dbReference type="NCBI Taxonomy" id="629679"/>
    <lineage>
        <taxon>Bacteria</taxon>
        <taxon>Bacillati</taxon>
        <taxon>Actinomycetota</taxon>
        <taxon>Actinomycetes</taxon>
        <taxon>Micrococcales</taxon>
        <taxon>Promicromonosporaceae</taxon>
        <taxon>Promicromonospora</taxon>
    </lineage>
</organism>
<reference evidence="2" key="1">
    <citation type="journal article" date="2019" name="Int. J. Syst. Evol. Microbiol.">
        <title>The Global Catalogue of Microorganisms (GCM) 10K type strain sequencing project: providing services to taxonomists for standard genome sequencing and annotation.</title>
        <authorList>
            <consortium name="The Broad Institute Genomics Platform"/>
            <consortium name="The Broad Institute Genome Sequencing Center for Infectious Disease"/>
            <person name="Wu L."/>
            <person name="Ma J."/>
        </authorList>
    </citation>
    <scope>NUCLEOTIDE SEQUENCE [LARGE SCALE GENOMIC DNA]</scope>
    <source>
        <strain evidence="2">JCM 17975</strain>
    </source>
</reference>
<name>A0ABP8Y4K5_9MICO</name>
<evidence type="ECO:0008006" key="3">
    <source>
        <dbReference type="Google" id="ProtNLM"/>
    </source>
</evidence>
<dbReference type="Gene3D" id="1.25.40.10">
    <property type="entry name" value="Tetratricopeptide repeat domain"/>
    <property type="match status" value="1"/>
</dbReference>
<proteinExistence type="predicted"/>
<comment type="caution">
    <text evidence="1">The sequence shown here is derived from an EMBL/GenBank/DDBJ whole genome shotgun (WGS) entry which is preliminary data.</text>
</comment>
<keyword evidence="2" id="KW-1185">Reference proteome</keyword>
<evidence type="ECO:0000313" key="2">
    <source>
        <dbReference type="Proteomes" id="UP001500843"/>
    </source>
</evidence>
<dbReference type="InterPro" id="IPR011990">
    <property type="entry name" value="TPR-like_helical_dom_sf"/>
</dbReference>
<dbReference type="EMBL" id="BAABHM010000035">
    <property type="protein sequence ID" value="GAA4720719.1"/>
    <property type="molecule type" value="Genomic_DNA"/>
</dbReference>